<keyword evidence="6 8" id="KW-0501">Molybdenum cofactor biosynthesis</keyword>
<comment type="cofactor">
    <cofactor evidence="8">
        <name>Mg(2+)</name>
        <dbReference type="ChEBI" id="CHEBI:18420"/>
    </cofactor>
</comment>
<dbReference type="InterPro" id="IPR001453">
    <property type="entry name" value="MoaB/Mog_dom"/>
</dbReference>
<dbReference type="CDD" id="cd02503">
    <property type="entry name" value="MobA"/>
    <property type="match status" value="1"/>
</dbReference>
<dbReference type="SUPFAM" id="SSF63867">
    <property type="entry name" value="MoeA C-terminal domain-like"/>
    <property type="match status" value="1"/>
</dbReference>
<comment type="function">
    <text evidence="1">Catalyzes the insertion of molybdate into adenylated molybdopterin with the concomitant release of AMP.</text>
</comment>
<comment type="domain">
    <text evidence="8">The N-terminal domain determines nucleotide recognition and specific binding, while the C-terminal domain determines the specific binding to the target protein.</text>
</comment>
<dbReference type="InterPro" id="IPR036688">
    <property type="entry name" value="MoeA_C_domain_IV_sf"/>
</dbReference>
<dbReference type="PANTHER" id="PTHR10192">
    <property type="entry name" value="MOLYBDOPTERIN BIOSYNTHESIS PROTEIN"/>
    <property type="match status" value="1"/>
</dbReference>
<dbReference type="PANTHER" id="PTHR10192:SF5">
    <property type="entry name" value="GEPHYRIN"/>
    <property type="match status" value="1"/>
</dbReference>
<organism evidence="10 11">
    <name type="scientific">Massilia niabensis</name>
    <dbReference type="NCBI Taxonomy" id="544910"/>
    <lineage>
        <taxon>Bacteria</taxon>
        <taxon>Pseudomonadati</taxon>
        <taxon>Pseudomonadota</taxon>
        <taxon>Betaproteobacteria</taxon>
        <taxon>Burkholderiales</taxon>
        <taxon>Oxalobacteraceae</taxon>
        <taxon>Telluria group</taxon>
        <taxon>Massilia</taxon>
    </lineage>
</organism>
<dbReference type="Pfam" id="PF12804">
    <property type="entry name" value="NTP_transf_3"/>
    <property type="match status" value="1"/>
</dbReference>
<dbReference type="InterPro" id="IPR025877">
    <property type="entry name" value="MobA-like_NTP_Trfase"/>
</dbReference>
<evidence type="ECO:0000256" key="2">
    <source>
        <dbReference type="ARBA" id="ARBA00005046"/>
    </source>
</evidence>
<protein>
    <recommendedName>
        <fullName evidence="8">Molybdenum cofactor guanylyltransferase</fullName>
        <shortName evidence="8">MoCo guanylyltransferase</shortName>
        <ecNumber evidence="8">2.7.7.77</ecNumber>
    </recommendedName>
    <alternativeName>
        <fullName evidence="8">GTP:molybdopterin guanylyltransferase</fullName>
    </alternativeName>
    <alternativeName>
        <fullName evidence="8">Mo-MPT guanylyltransferase</fullName>
    </alternativeName>
    <alternativeName>
        <fullName evidence="8">Molybdopterin guanylyltransferase</fullName>
    </alternativeName>
    <alternativeName>
        <fullName evidence="8">Molybdopterin-guanine dinucleotide synthase</fullName>
        <shortName evidence="8">MGD synthase</shortName>
    </alternativeName>
</protein>
<dbReference type="InterPro" id="IPR005111">
    <property type="entry name" value="MoeA_C_domain_IV"/>
</dbReference>
<evidence type="ECO:0000259" key="9">
    <source>
        <dbReference type="SMART" id="SM00852"/>
    </source>
</evidence>
<evidence type="ECO:0000256" key="6">
    <source>
        <dbReference type="ARBA" id="ARBA00023150"/>
    </source>
</evidence>
<comment type="catalytic activity">
    <reaction evidence="7">
        <text>adenylyl-molybdopterin + molybdate = Mo-molybdopterin + AMP + H(+)</text>
        <dbReference type="Rhea" id="RHEA:35047"/>
        <dbReference type="ChEBI" id="CHEBI:15378"/>
        <dbReference type="ChEBI" id="CHEBI:36264"/>
        <dbReference type="ChEBI" id="CHEBI:62727"/>
        <dbReference type="ChEBI" id="CHEBI:71302"/>
        <dbReference type="ChEBI" id="CHEBI:456215"/>
        <dbReference type="EC" id="2.10.1.1"/>
    </reaction>
</comment>
<comment type="pathway">
    <text evidence="2">Cofactor biosynthesis; molybdopterin biosynthesis.</text>
</comment>
<comment type="subcellular location">
    <subcellularLocation>
        <location evidence="8">Cytoplasm</location>
    </subcellularLocation>
</comment>
<evidence type="ECO:0000313" key="10">
    <source>
        <dbReference type="EMBL" id="MFC5461593.1"/>
    </source>
</evidence>
<comment type="subunit">
    <text evidence="8">Monomer.</text>
</comment>
<dbReference type="Pfam" id="PF03453">
    <property type="entry name" value="MoeA_N"/>
    <property type="match status" value="1"/>
</dbReference>
<dbReference type="InterPro" id="IPR038987">
    <property type="entry name" value="MoeA-like"/>
</dbReference>
<dbReference type="Gene3D" id="3.90.105.10">
    <property type="entry name" value="Molybdopterin biosynthesis moea protein, domain 2"/>
    <property type="match status" value="1"/>
</dbReference>
<dbReference type="NCBIfam" id="NF045515">
    <property type="entry name" value="Glp_gephyrin"/>
    <property type="match status" value="1"/>
</dbReference>
<dbReference type="Gene3D" id="3.90.550.10">
    <property type="entry name" value="Spore Coat Polysaccharide Biosynthesis Protein SpsA, Chain A"/>
    <property type="match status" value="1"/>
</dbReference>
<evidence type="ECO:0000256" key="5">
    <source>
        <dbReference type="ARBA" id="ARBA00023134"/>
    </source>
</evidence>
<dbReference type="NCBIfam" id="TIGR00177">
    <property type="entry name" value="molyb_syn"/>
    <property type="match status" value="1"/>
</dbReference>
<keyword evidence="4 8" id="KW-0460">Magnesium</keyword>
<feature type="binding site" evidence="8">
    <location>
        <begin position="12"/>
        <end position="14"/>
    </location>
    <ligand>
        <name>GTP</name>
        <dbReference type="ChEBI" id="CHEBI:37565"/>
    </ligand>
</feature>
<accession>A0ABW0L6X4</accession>
<reference evidence="11" key="1">
    <citation type="journal article" date="2019" name="Int. J. Syst. Evol. Microbiol.">
        <title>The Global Catalogue of Microorganisms (GCM) 10K type strain sequencing project: providing services to taxonomists for standard genome sequencing and annotation.</title>
        <authorList>
            <consortium name="The Broad Institute Genomics Platform"/>
            <consortium name="The Broad Institute Genome Sequencing Center for Infectious Disease"/>
            <person name="Wu L."/>
            <person name="Ma J."/>
        </authorList>
    </citation>
    <scope>NUCLEOTIDE SEQUENCE [LARGE SCALE GENOMIC DNA]</scope>
    <source>
        <strain evidence="11">KACC 12649</strain>
    </source>
</reference>
<feature type="binding site" evidence="8">
    <location>
        <position position="101"/>
    </location>
    <ligand>
        <name>Mg(2+)</name>
        <dbReference type="ChEBI" id="CHEBI:18420"/>
    </ligand>
</feature>
<feature type="binding site" evidence="8">
    <location>
        <position position="101"/>
    </location>
    <ligand>
        <name>GTP</name>
        <dbReference type="ChEBI" id="CHEBI:37565"/>
    </ligand>
</feature>
<evidence type="ECO:0000313" key="11">
    <source>
        <dbReference type="Proteomes" id="UP001596050"/>
    </source>
</evidence>
<dbReference type="Proteomes" id="UP001596050">
    <property type="component" value="Unassembled WGS sequence"/>
</dbReference>
<evidence type="ECO:0000256" key="7">
    <source>
        <dbReference type="ARBA" id="ARBA00047317"/>
    </source>
</evidence>
<dbReference type="InterPro" id="IPR036135">
    <property type="entry name" value="MoeA_linker/N_sf"/>
</dbReference>
<evidence type="ECO:0000256" key="1">
    <source>
        <dbReference type="ARBA" id="ARBA00002901"/>
    </source>
</evidence>
<keyword evidence="8" id="KW-0963">Cytoplasm</keyword>
<dbReference type="SUPFAM" id="SSF63882">
    <property type="entry name" value="MoeA N-terminal region -like"/>
    <property type="match status" value="1"/>
</dbReference>
<keyword evidence="8" id="KW-0547">Nucleotide-binding</keyword>
<dbReference type="InterPro" id="IPR005110">
    <property type="entry name" value="MoeA_linker/N"/>
</dbReference>
<dbReference type="Gene3D" id="2.40.340.10">
    <property type="entry name" value="MoeA, C-terminal, domain IV"/>
    <property type="match status" value="1"/>
</dbReference>
<evidence type="ECO:0000256" key="4">
    <source>
        <dbReference type="ARBA" id="ARBA00022842"/>
    </source>
</evidence>
<dbReference type="RefSeq" id="WP_379785044.1">
    <property type="nucleotide sequence ID" value="NZ_JBHSMU010000015.1"/>
</dbReference>
<keyword evidence="11" id="KW-1185">Reference proteome</keyword>
<dbReference type="SUPFAM" id="SSF53218">
    <property type="entry name" value="Molybdenum cofactor biosynthesis proteins"/>
    <property type="match status" value="1"/>
</dbReference>
<keyword evidence="8" id="KW-0808">Transferase</keyword>
<feature type="binding site" evidence="8">
    <location>
        <position position="25"/>
    </location>
    <ligand>
        <name>GTP</name>
        <dbReference type="ChEBI" id="CHEBI:37565"/>
    </ligand>
</feature>
<dbReference type="SUPFAM" id="SSF53448">
    <property type="entry name" value="Nucleotide-diphospho-sugar transferases"/>
    <property type="match status" value="1"/>
</dbReference>
<sequence length="629" mass="67267">MNKHESISGLILAGGRGTRMGQVDKGLQPFRGKTMAAHVLERLAPQVASVAINANQNLDVYAGLKVPVWPDDLPGFAGPLAGMEAGMRRCATPYLLTAPCDSPFLPPDLAERLLAALEAAEADLAFAMTQEPGQRPQPHPVFCLVKANLLPVLSSYLAEGGRRMDGWYKDLKVVEVPFEDADAFRNINTLDELRGLDTGHAVRPAARLQDVTSCLSDYDPDALPVKQAQHIIREFVQPVGAVEQVALRAALGRVLARDIVSPINVPAHDNSAMDGYALRGADLPAEGQVQLKVIGTVYAGRPSDTVPGPGECVRIMTGGVMPEGCDSVVPQELLAEESEHQVVLRAGTIQLGDNRRFAGEDLAAGSAALRAGKIIRPADLGLVASLGIAELPVRRRLRVAFFSTGDELRSIGQPLDAGSVYDSNRYTIYGMLQRLGCDIIDMGIVRDDPAALEEALRSACENADAIVTSGGVSVGAADYTKQIMARLGDVTFWKIGMRPGRPLAFGRIHSNGHDAFLFGLPGNPVAVMVSFYFFAREALLRMMGADAPLSLLRARSEAPIRKKPGRTEYQRGILTHGADGMPQVRITGSQGSGILRSMSEANCMVVLHDGQGSVNAGDMVDVLMFEGLV</sequence>
<dbReference type="Pfam" id="PF00994">
    <property type="entry name" value="MoCF_biosynth"/>
    <property type="match status" value="1"/>
</dbReference>
<dbReference type="Gene3D" id="2.170.190.11">
    <property type="entry name" value="Molybdopterin biosynthesis moea protein, domain 3"/>
    <property type="match status" value="1"/>
</dbReference>
<dbReference type="InterPro" id="IPR036425">
    <property type="entry name" value="MoaB/Mog-like_dom_sf"/>
</dbReference>
<dbReference type="NCBIfam" id="TIGR02665">
    <property type="entry name" value="molyb_mobA"/>
    <property type="match status" value="1"/>
</dbReference>
<keyword evidence="5 8" id="KW-0342">GTP-binding</keyword>
<dbReference type="EC" id="2.7.7.77" evidence="8"/>
<dbReference type="Gene3D" id="3.40.980.10">
    <property type="entry name" value="MoaB/Mog-like domain"/>
    <property type="match status" value="1"/>
</dbReference>
<comment type="function">
    <text evidence="8">Transfers a GMP moiety from GTP to Mo-molybdopterin (Mo-MPT) cofactor (Moco or molybdenum cofactor) to form Mo-molybdopterin guanine dinucleotide (Mo-MGD) cofactor.</text>
</comment>
<keyword evidence="8" id="KW-0479">Metal-binding</keyword>
<feature type="binding site" evidence="8">
    <location>
        <position position="53"/>
    </location>
    <ligand>
        <name>GTP</name>
        <dbReference type="ChEBI" id="CHEBI:37565"/>
    </ligand>
</feature>
<dbReference type="Pfam" id="PF03454">
    <property type="entry name" value="MoeA_C"/>
    <property type="match status" value="1"/>
</dbReference>
<gene>
    <name evidence="10" type="primary">glp</name>
    <name evidence="8" type="synonym">mobA</name>
    <name evidence="10" type="ORF">ACFPN5_17430</name>
</gene>
<dbReference type="HAMAP" id="MF_00316">
    <property type="entry name" value="MobA"/>
    <property type="match status" value="1"/>
</dbReference>
<name>A0ABW0L6X4_9BURK</name>
<dbReference type="InterPro" id="IPR029044">
    <property type="entry name" value="Nucleotide-diphossugar_trans"/>
</dbReference>
<feature type="domain" description="MoaB/Mog" evidence="9">
    <location>
        <begin position="400"/>
        <end position="541"/>
    </location>
</feature>
<dbReference type="EMBL" id="JBHSMU010000015">
    <property type="protein sequence ID" value="MFC5461593.1"/>
    <property type="molecule type" value="Genomic_DNA"/>
</dbReference>
<proteinExistence type="inferred from homology"/>
<comment type="caution">
    <text evidence="10">The sequence shown here is derived from an EMBL/GenBank/DDBJ whole genome shotgun (WGS) entry which is preliminary data.</text>
</comment>
<dbReference type="InterPro" id="IPR013482">
    <property type="entry name" value="Molybde_CF_guanTrfase"/>
</dbReference>
<dbReference type="SMART" id="SM00852">
    <property type="entry name" value="MoCF_biosynth"/>
    <property type="match status" value="1"/>
</dbReference>
<dbReference type="CDD" id="cd00887">
    <property type="entry name" value="MoeA"/>
    <property type="match status" value="1"/>
</dbReference>
<comment type="similarity">
    <text evidence="3">Belongs to the MoeA family.</text>
</comment>
<feature type="binding site" evidence="8">
    <location>
        <position position="71"/>
    </location>
    <ligand>
        <name>GTP</name>
        <dbReference type="ChEBI" id="CHEBI:37565"/>
    </ligand>
</feature>
<evidence type="ECO:0000256" key="3">
    <source>
        <dbReference type="ARBA" id="ARBA00010763"/>
    </source>
</evidence>
<comment type="catalytic activity">
    <reaction evidence="8">
        <text>Mo-molybdopterin + GTP + H(+) = Mo-molybdopterin guanine dinucleotide + diphosphate</text>
        <dbReference type="Rhea" id="RHEA:34243"/>
        <dbReference type="ChEBI" id="CHEBI:15378"/>
        <dbReference type="ChEBI" id="CHEBI:33019"/>
        <dbReference type="ChEBI" id="CHEBI:37565"/>
        <dbReference type="ChEBI" id="CHEBI:71302"/>
        <dbReference type="ChEBI" id="CHEBI:71310"/>
        <dbReference type="EC" id="2.7.7.77"/>
    </reaction>
</comment>
<evidence type="ECO:0000256" key="8">
    <source>
        <dbReference type="HAMAP-Rule" id="MF_00316"/>
    </source>
</evidence>
<comment type="similarity">
    <text evidence="8">Belongs to the MobA family.</text>
</comment>